<dbReference type="AlphaFoldDB" id="A0A0V9UFP2"/>
<dbReference type="PANTHER" id="PTHR33371">
    <property type="entry name" value="INTERMEMBRANE PHOSPHOLIPID TRANSPORT SYSTEM BINDING PROTEIN MLAD-RELATED"/>
    <property type="match status" value="1"/>
</dbReference>
<evidence type="ECO:0000256" key="1">
    <source>
        <dbReference type="SAM" id="SignalP"/>
    </source>
</evidence>
<dbReference type="PATRIC" id="fig|1441730.3.peg.4283"/>
<protein>
    <submittedName>
        <fullName evidence="3">Mammalian cell entry protein</fullName>
    </submittedName>
</protein>
<dbReference type="EMBL" id="AZXY01000012">
    <property type="protein sequence ID" value="KSZ56791.1"/>
    <property type="molecule type" value="Genomic_DNA"/>
</dbReference>
<gene>
    <name evidence="3" type="ORF">Z045_20445</name>
</gene>
<name>A0A0V9UFP2_9NOCA</name>
<reference evidence="4" key="1">
    <citation type="submission" date="2015-01" db="EMBL/GenBank/DDBJ databases">
        <title>Draft genome sequence of Rhodococcus pyridinivorans strain KG-16, a hydrocarbon-degrading bacterium.</title>
        <authorList>
            <person name="Aggarwal R.K."/>
            <person name="Dawar C."/>
        </authorList>
    </citation>
    <scope>NUCLEOTIDE SEQUENCE [LARGE SCALE GENOMIC DNA]</scope>
    <source>
        <strain evidence="4">KG-16</strain>
    </source>
</reference>
<accession>A0A0V9UFP2</accession>
<dbReference type="GO" id="GO:0005576">
    <property type="term" value="C:extracellular region"/>
    <property type="evidence" value="ECO:0007669"/>
    <property type="project" value="TreeGrafter"/>
</dbReference>
<reference evidence="3 4" key="2">
    <citation type="journal article" date="2016" name="Genome Announc.">
        <title>Draft Genome Sequence of a Versatile Hydrocarbon-Degrading Bacterium, Rhodococcus pyridinivorans Strain KG-16, Collected from Oil Fields in India.</title>
        <authorList>
            <person name="Aggarwal R.K."/>
            <person name="Dawar C."/>
            <person name="Phanindranath R."/>
            <person name="Mutnuri L."/>
            <person name="Dayal A.M."/>
        </authorList>
    </citation>
    <scope>NUCLEOTIDE SEQUENCE [LARGE SCALE GENOMIC DNA]</scope>
    <source>
        <strain evidence="3 4">KG-16</strain>
    </source>
</reference>
<dbReference type="Proteomes" id="UP000053060">
    <property type="component" value="Unassembled WGS sequence"/>
</dbReference>
<dbReference type="PANTHER" id="PTHR33371:SF15">
    <property type="entry name" value="LIPOPROTEIN LPRN"/>
    <property type="match status" value="1"/>
</dbReference>
<proteinExistence type="predicted"/>
<organism evidence="3 4">
    <name type="scientific">Rhodococcus pyridinivorans KG-16</name>
    <dbReference type="NCBI Taxonomy" id="1441730"/>
    <lineage>
        <taxon>Bacteria</taxon>
        <taxon>Bacillati</taxon>
        <taxon>Actinomycetota</taxon>
        <taxon>Actinomycetes</taxon>
        <taxon>Mycobacteriales</taxon>
        <taxon>Nocardiaceae</taxon>
        <taxon>Rhodococcus</taxon>
    </lineage>
</organism>
<keyword evidence="1" id="KW-0732">Signal</keyword>
<feature type="domain" description="Mce/MlaD" evidence="2">
    <location>
        <begin position="47"/>
        <end position="122"/>
    </location>
</feature>
<evidence type="ECO:0000313" key="4">
    <source>
        <dbReference type="Proteomes" id="UP000053060"/>
    </source>
</evidence>
<dbReference type="InterPro" id="IPR052336">
    <property type="entry name" value="MlaD_Phospholipid_Transporter"/>
</dbReference>
<dbReference type="InterPro" id="IPR003399">
    <property type="entry name" value="Mce/MlaD"/>
</dbReference>
<dbReference type="Pfam" id="PF02470">
    <property type="entry name" value="MlaD"/>
    <property type="match status" value="1"/>
</dbReference>
<comment type="caution">
    <text evidence="3">The sequence shown here is derived from an EMBL/GenBank/DDBJ whole genome shotgun (WGS) entry which is preliminary data.</text>
</comment>
<evidence type="ECO:0000313" key="3">
    <source>
        <dbReference type="EMBL" id="KSZ56791.1"/>
    </source>
</evidence>
<feature type="chain" id="PRO_5039450212" evidence="1">
    <location>
        <begin position="29"/>
        <end position="373"/>
    </location>
</feature>
<sequence length="373" mass="38844">MRYRHTTGRRRTRAVVAMIAASVLGTTACSVGLESLPLPEPGVGGESYLLHATFENALNLPTKAKVKLAGADVGEVASMRVEEYSAIVTMRIAEDVSVPVGTAAELRSATPLGDVFVSLQPPADATGAAALAAGDTIPLSSTAAAATIEEVLSTASVLVNGGALRNLTKIVDGLGEAVGDRGDRLGALVDESTRLAGLITARTAEIEESLTRTDRLVATLAERRSTIDEVMLAARPALDVVAADTAQLLDLVGQVDRIGQQIGKFPSVQGTDTRSTLADLDRIAEQLNAAATHPDASLNSVNRLLAPIMRVTNSTSANVDADLEQLVIGAVPAPGHSGDPGSRLPDETDWQAFVGTLTYTLMRLQQRLDGEGP</sequence>
<dbReference type="PROSITE" id="PS51257">
    <property type="entry name" value="PROKAR_LIPOPROTEIN"/>
    <property type="match status" value="1"/>
</dbReference>
<evidence type="ECO:0000259" key="2">
    <source>
        <dbReference type="Pfam" id="PF02470"/>
    </source>
</evidence>
<dbReference type="RefSeq" id="WP_060653494.1">
    <property type="nucleotide sequence ID" value="NZ_AZXY01000012.1"/>
</dbReference>
<feature type="signal peptide" evidence="1">
    <location>
        <begin position="1"/>
        <end position="28"/>
    </location>
</feature>